<comment type="caution">
    <text evidence="4">The sequence shown here is derived from an EMBL/GenBank/DDBJ whole genome shotgun (WGS) entry which is preliminary data.</text>
</comment>
<dbReference type="Gene3D" id="3.80.10.10">
    <property type="entry name" value="Ribonuclease Inhibitor"/>
    <property type="match status" value="3"/>
</dbReference>
<evidence type="ECO:0000256" key="1">
    <source>
        <dbReference type="ARBA" id="ARBA00022614"/>
    </source>
</evidence>
<dbReference type="SMART" id="SM00248">
    <property type="entry name" value="ANK"/>
    <property type="match status" value="4"/>
</dbReference>
<dbReference type="InterPro" id="IPR001611">
    <property type="entry name" value="Leu-rich_rpt"/>
</dbReference>
<dbReference type="AlphaFoldDB" id="A0A433UCR9"/>
<dbReference type="InterPro" id="IPR032675">
    <property type="entry name" value="LRR_dom_sf"/>
</dbReference>
<dbReference type="PROSITE" id="PS51450">
    <property type="entry name" value="LRR"/>
    <property type="match status" value="3"/>
</dbReference>
<dbReference type="EMBL" id="RQTK01000009">
    <property type="protein sequence ID" value="RUS91564.1"/>
    <property type="molecule type" value="Genomic_DNA"/>
</dbReference>
<dbReference type="InterPro" id="IPR002110">
    <property type="entry name" value="Ankyrin_rpt"/>
</dbReference>
<dbReference type="SMART" id="SM00369">
    <property type="entry name" value="LRR_TYP"/>
    <property type="match status" value="5"/>
</dbReference>
<dbReference type="STRING" id="188477.A0A433UCR9"/>
<dbReference type="PANTHER" id="PTHR48051:SF1">
    <property type="entry name" value="RAS SUPPRESSOR PROTEIN 1"/>
    <property type="match status" value="1"/>
</dbReference>
<name>A0A433UCR9_ELYCH</name>
<dbReference type="Pfam" id="PF13855">
    <property type="entry name" value="LRR_8"/>
    <property type="match status" value="1"/>
</dbReference>
<proteinExistence type="predicted"/>
<accession>A0A433UCR9</accession>
<dbReference type="GO" id="GO:0005737">
    <property type="term" value="C:cytoplasm"/>
    <property type="evidence" value="ECO:0007669"/>
    <property type="project" value="TreeGrafter"/>
</dbReference>
<dbReference type="SMART" id="SM00364">
    <property type="entry name" value="LRR_BAC"/>
    <property type="match status" value="6"/>
</dbReference>
<sequence length="1190" mass="134922">MNIGEEVEIALKNANEADLLKVLLSATNQELKAVFDTDVWILCKICALGFSSALLHLLDLQILNVNGTYNDWTPIQYACKAGHSEIVRHLLKWDAVVQQDAWKEDSEFHLVTFHGHLDTAKVLYEKYKDLVEDSDICYCLLYAACQGGHLPLVHMWLKPGHDINKLIPFVPSFNQCEYCYPLFAACKGNHMEVAISLIKDFGACLTREIGEHFTDFTSKLVRSLCLVSPSRGESLFCLSKISLEYPLSQWFYQCLNEDNSKQAESLGETIILSVENSLQQLSAEILWHLPGLVQLDVSKNPSLIIEDPLRCSDLVMNRLVSLDVSNCELESISSHLFMLPCLEDLNLSYNKLESLGRLHSAPKNGKWKCERLKFLNVSHNNLVVLPYGLQGCASMDSLTADHNKLVSLCPPWTCSLTSLNVAHNRLSSFPPSAEHFWRKSLKRIFLQHNQFDELPTTIVALDSLRHLNASNNKIVKVPAGEKWRCQLFYLNLSHNDIGTGGRKASLSRVMSVKNEMMSSINFMGAVMSGTLTELYLSANSLKAVPEGIADMANLSLLDLKKNPGIVSLPNELGRLQKLLVLELEGIGLCVEDKELQSLITGLNKKENSTRDVIMYLESKRRNCIPSDIFKVVVLGKEKKMLEQSLVQQLAYRKCNLESIPGDQHEKMLATRIPIVLSQGNWKTTSQWGHAEVWEFPSMKFSSSVLPCFFTQNTLYLVQIEIDPRVTPVSEICLKDLSESVASIQACVLRPEILVVLMFPADISEKEILSTKDELLGKQKQLDFSKVKVLTLRAKSKNHNEQLDKLWQEVETICMTMCDARFEKKRCLTERKVPKFFHQVYKRVVHARDTGNIHLCTMDKFLELIDCSCKDLKDCMEPDYNLEEFLLQTGAILHYSDFNQDLSNCVFLDPAWLFNILTTFLKSLTTYQARISEKEVRKKMEELLPSDYDYFPGILALLETFNIGFRIVDSKNSNILVVPSLLQEHPPSTDLPEYPNGLKAARLYPTPTLPLAFWSHVISQLIAAFNRFSQRSWKFGGETRDSGCRLDLKVPSGIERLKSFKIRRQQSSVGLKLSDKNIQFWRTGIFITHDQGYMVVEKVECSDKNNQKTPGILVSVQTNESDDVKENLRKLATIGIVRDELEEILEMFIPKFSDPLAAELKPFALCPYCHKTAPMLGFVNTDGLHFTSRDC</sequence>
<dbReference type="SUPFAM" id="SSF52058">
    <property type="entry name" value="L domain-like"/>
    <property type="match status" value="1"/>
</dbReference>
<keyword evidence="5" id="KW-1185">Reference proteome</keyword>
<evidence type="ECO:0000313" key="4">
    <source>
        <dbReference type="EMBL" id="RUS91564.1"/>
    </source>
</evidence>
<protein>
    <recommendedName>
        <fullName evidence="3">COR domain-containing protein</fullName>
    </recommendedName>
</protein>
<dbReference type="Gene3D" id="1.25.40.20">
    <property type="entry name" value="Ankyrin repeat-containing domain"/>
    <property type="match status" value="1"/>
</dbReference>
<feature type="domain" description="COR" evidence="3">
    <location>
        <begin position="851"/>
        <end position="981"/>
    </location>
</feature>
<evidence type="ECO:0000256" key="2">
    <source>
        <dbReference type="ARBA" id="ARBA00022737"/>
    </source>
</evidence>
<evidence type="ECO:0000313" key="5">
    <source>
        <dbReference type="Proteomes" id="UP000271974"/>
    </source>
</evidence>
<dbReference type="InterPro" id="IPR036770">
    <property type="entry name" value="Ankyrin_rpt-contain_sf"/>
</dbReference>
<dbReference type="OrthoDB" id="1866797at2759"/>
<organism evidence="4 5">
    <name type="scientific">Elysia chlorotica</name>
    <name type="common">Eastern emerald elysia</name>
    <name type="synonym">Sea slug</name>
    <dbReference type="NCBI Taxonomy" id="188477"/>
    <lineage>
        <taxon>Eukaryota</taxon>
        <taxon>Metazoa</taxon>
        <taxon>Spiralia</taxon>
        <taxon>Lophotrochozoa</taxon>
        <taxon>Mollusca</taxon>
        <taxon>Gastropoda</taxon>
        <taxon>Heterobranchia</taxon>
        <taxon>Euthyneura</taxon>
        <taxon>Panpulmonata</taxon>
        <taxon>Sacoglossa</taxon>
        <taxon>Placobranchoidea</taxon>
        <taxon>Plakobranchidae</taxon>
        <taxon>Elysia</taxon>
    </lineage>
</organism>
<dbReference type="InterPro" id="IPR003591">
    <property type="entry name" value="Leu-rich_rpt_typical-subtyp"/>
</dbReference>
<dbReference type="Pfam" id="PF12796">
    <property type="entry name" value="Ank_2"/>
    <property type="match status" value="1"/>
</dbReference>
<keyword evidence="2" id="KW-0677">Repeat</keyword>
<dbReference type="InterPro" id="IPR050216">
    <property type="entry name" value="LRR_domain-containing"/>
</dbReference>
<keyword evidence="1" id="KW-0433">Leucine-rich repeat</keyword>
<reference evidence="4 5" key="1">
    <citation type="submission" date="2019-01" db="EMBL/GenBank/DDBJ databases">
        <title>A draft genome assembly of the solar-powered sea slug Elysia chlorotica.</title>
        <authorList>
            <person name="Cai H."/>
            <person name="Li Q."/>
            <person name="Fang X."/>
            <person name="Li J."/>
            <person name="Curtis N.E."/>
            <person name="Altenburger A."/>
            <person name="Shibata T."/>
            <person name="Feng M."/>
            <person name="Maeda T."/>
            <person name="Schwartz J.A."/>
            <person name="Shigenobu S."/>
            <person name="Lundholm N."/>
            <person name="Nishiyama T."/>
            <person name="Yang H."/>
            <person name="Hasebe M."/>
            <person name="Li S."/>
            <person name="Pierce S.K."/>
            <person name="Wang J."/>
        </authorList>
    </citation>
    <scope>NUCLEOTIDE SEQUENCE [LARGE SCALE GENOMIC DNA]</scope>
    <source>
        <strain evidence="4">EC2010</strain>
        <tissue evidence="4">Whole organism of an adult</tissue>
    </source>
</reference>
<gene>
    <name evidence="4" type="ORF">EGW08_000679</name>
</gene>
<dbReference type="PANTHER" id="PTHR48051">
    <property type="match status" value="1"/>
</dbReference>
<dbReference type="SUPFAM" id="SSF48403">
    <property type="entry name" value="Ankyrin repeat"/>
    <property type="match status" value="1"/>
</dbReference>
<dbReference type="Pfam" id="PF16095">
    <property type="entry name" value="COR-A"/>
    <property type="match status" value="1"/>
</dbReference>
<evidence type="ECO:0000259" key="3">
    <source>
        <dbReference type="Pfam" id="PF16095"/>
    </source>
</evidence>
<dbReference type="Proteomes" id="UP000271974">
    <property type="component" value="Unassembled WGS sequence"/>
</dbReference>
<feature type="non-terminal residue" evidence="4">
    <location>
        <position position="1190"/>
    </location>
</feature>
<dbReference type="InterPro" id="IPR032171">
    <property type="entry name" value="COR-A"/>
</dbReference>